<feature type="modified residue" description="4-aspartylphosphate" evidence="3">
    <location>
        <position position="505"/>
    </location>
</feature>
<reference evidence="8 9" key="1">
    <citation type="journal article" date="2013" name="Genome Biol.">
        <title>Genome of Acanthamoeba castellanii highlights extensive lateral gene transfer and early evolution of tyrosine kinase signaling.</title>
        <authorList>
            <person name="Clarke M."/>
            <person name="Lohan A.J."/>
            <person name="Liu B."/>
            <person name="Lagkouvardos I."/>
            <person name="Roy S."/>
            <person name="Zafar N."/>
            <person name="Bertelli C."/>
            <person name="Schilde C."/>
            <person name="Kianianmomeni A."/>
            <person name="Burglin T.R."/>
            <person name="Frech C."/>
            <person name="Turcotte B."/>
            <person name="Kopec K.O."/>
            <person name="Synnott J.M."/>
            <person name="Choo C."/>
            <person name="Paponov I."/>
            <person name="Finkler A."/>
            <person name="Soon Heng Tan C."/>
            <person name="Hutchins A.P."/>
            <person name="Weinmeier T."/>
            <person name="Rattei T."/>
            <person name="Chu J.S."/>
            <person name="Gimenez G."/>
            <person name="Irimia M."/>
            <person name="Rigden D.J."/>
            <person name="Fitzpatrick D.A."/>
            <person name="Lorenzo-Morales J."/>
            <person name="Bateman A."/>
            <person name="Chiu C.H."/>
            <person name="Tang P."/>
            <person name="Hegemann P."/>
            <person name="Fromm H."/>
            <person name="Raoult D."/>
            <person name="Greub G."/>
            <person name="Miranda-Saavedra D."/>
            <person name="Chen N."/>
            <person name="Nash P."/>
            <person name="Ginger M.L."/>
            <person name="Horn M."/>
            <person name="Schaap P."/>
            <person name="Caler L."/>
            <person name="Loftus B."/>
        </authorList>
    </citation>
    <scope>NUCLEOTIDE SEQUENCE [LARGE SCALE GENOMIC DNA]</scope>
    <source>
        <strain evidence="8 9">Neff</strain>
    </source>
</reference>
<dbReference type="AlphaFoldDB" id="L8HJH9"/>
<dbReference type="GO" id="GO:0000155">
    <property type="term" value="F:phosphorelay sensor kinase activity"/>
    <property type="evidence" value="ECO:0007669"/>
    <property type="project" value="InterPro"/>
</dbReference>
<feature type="transmembrane region" description="Helical" evidence="5">
    <location>
        <begin position="90"/>
        <end position="110"/>
    </location>
</feature>
<feature type="domain" description="Response regulatory" evidence="7">
    <location>
        <begin position="456"/>
        <end position="700"/>
    </location>
</feature>
<evidence type="ECO:0000256" key="5">
    <source>
        <dbReference type="SAM" id="Phobius"/>
    </source>
</evidence>
<dbReference type="VEuPathDB" id="AmoebaDB:ACA1_291760"/>
<dbReference type="EMBL" id="KB007805">
    <property type="protein sequence ID" value="ELR25367.1"/>
    <property type="molecule type" value="Genomic_DNA"/>
</dbReference>
<keyword evidence="2" id="KW-0902">Two-component regulatory system</keyword>
<feature type="transmembrane region" description="Helical" evidence="5">
    <location>
        <begin position="139"/>
        <end position="158"/>
    </location>
</feature>
<keyword evidence="8" id="KW-0418">Kinase</keyword>
<dbReference type="Gene3D" id="3.40.50.2300">
    <property type="match status" value="1"/>
</dbReference>
<feature type="region of interest" description="Disordered" evidence="4">
    <location>
        <begin position="556"/>
        <end position="654"/>
    </location>
</feature>
<dbReference type="InterPro" id="IPR004358">
    <property type="entry name" value="Sig_transdc_His_kin-like_C"/>
</dbReference>
<protein>
    <submittedName>
        <fullName evidence="8">ATPase/histidine kinase/DNA gyrase B/HSP90 domain containing protein</fullName>
    </submittedName>
</protein>
<evidence type="ECO:0000256" key="4">
    <source>
        <dbReference type="SAM" id="MobiDB-lite"/>
    </source>
</evidence>
<evidence type="ECO:0000256" key="3">
    <source>
        <dbReference type="PROSITE-ProRule" id="PRU00169"/>
    </source>
</evidence>
<sequence>MAVQPGKIYEGLPLLFGSFFVSKDREERRKCAVLLCTILLFILYNFFLVCSALFYDGPFFTFLRSAALTYLVVELSLVVLLYYTQNLYLVTALFLIDIDMGTVVVCFNFGLVSEYMLWLLFIPTLLFYIMGATAGLRSLIFIVAQISLFVFLSCYVIPPSEELVLLPPVHKWFVVVMSYLIVGTTAFVHETSRYQAIGKLKSAIKEREEAHDQLQEATHAKSQFMANISHARHDPTRDNAEIIRDCGEHMLALINNILDIERIESKRLQLECLPFKPVQELEALLKVFAAQAEQKRIQLRKCVDVRYPVRIGDPLRIKQILFNLVSNAIKFTGEGGTVTVRIIDESEDLRVEVEDNGIGIAEEHLCQLFKAFSQVDASITRRYGGSGLGLAISQRLCESMGGQIHCTSAFGRGSKFWFTVTLPIHSQEMESFLLLSDEAEEHVSPCTPSDELPSRRVLFVEDNIINQKVGVRMLRSFGCSVRVANNGLECIQAMDEEEFDAVLMDCQMPLMDGFEATRKIRERELAPFRPCAVAPSAAASHQPKKQDEQAVVAIHPAHPNKAMVERDGDGRTTTMTNTTKKKATSTSPTVDREAGGQSAKTEQSSEGGRASDSDKNTSSDDDAGADSLEVHQEDEGREEEEGIGERHGGTKAEIGHIPIIALTASATTEYRRKCIDSGMDDWLPKPFDKTKLCHILNKWLTTEDERSSCGSCSECSSDDCSEDGSEASSS</sequence>
<dbReference type="SMART" id="SM00448">
    <property type="entry name" value="REC"/>
    <property type="match status" value="1"/>
</dbReference>
<proteinExistence type="predicted"/>
<dbReference type="InterPro" id="IPR036890">
    <property type="entry name" value="HATPase_C_sf"/>
</dbReference>
<feature type="compositionally biased region" description="Acidic residues" evidence="4">
    <location>
        <begin position="716"/>
        <end position="730"/>
    </location>
</feature>
<feature type="transmembrane region" description="Helical" evidence="5">
    <location>
        <begin position="116"/>
        <end position="132"/>
    </location>
</feature>
<dbReference type="PANTHER" id="PTHR45339:SF1">
    <property type="entry name" value="HYBRID SIGNAL TRANSDUCTION HISTIDINE KINASE J"/>
    <property type="match status" value="1"/>
</dbReference>
<dbReference type="PRINTS" id="PR00344">
    <property type="entry name" value="BCTRLSENSOR"/>
</dbReference>
<feature type="compositionally biased region" description="Basic and acidic residues" evidence="4">
    <location>
        <begin position="643"/>
        <end position="654"/>
    </location>
</feature>
<dbReference type="InterPro" id="IPR005467">
    <property type="entry name" value="His_kinase_dom"/>
</dbReference>
<dbReference type="PANTHER" id="PTHR45339">
    <property type="entry name" value="HYBRID SIGNAL TRANSDUCTION HISTIDINE KINASE J"/>
    <property type="match status" value="1"/>
</dbReference>
<dbReference type="RefSeq" id="XP_004368122.1">
    <property type="nucleotide sequence ID" value="XM_004368065.1"/>
</dbReference>
<keyword evidence="5" id="KW-0472">Membrane</keyword>
<dbReference type="InterPro" id="IPR036097">
    <property type="entry name" value="HisK_dim/P_sf"/>
</dbReference>
<dbReference type="Gene3D" id="3.30.565.10">
    <property type="entry name" value="Histidine kinase-like ATPase, C-terminal domain"/>
    <property type="match status" value="1"/>
</dbReference>
<organism evidence="8 9">
    <name type="scientific">Acanthamoeba castellanii (strain ATCC 30010 / Neff)</name>
    <dbReference type="NCBI Taxonomy" id="1257118"/>
    <lineage>
        <taxon>Eukaryota</taxon>
        <taxon>Amoebozoa</taxon>
        <taxon>Discosea</taxon>
        <taxon>Longamoebia</taxon>
        <taxon>Centramoebida</taxon>
        <taxon>Acanthamoebidae</taxon>
        <taxon>Acanthamoeba</taxon>
    </lineage>
</organism>
<dbReference type="Gene3D" id="1.10.287.130">
    <property type="match status" value="1"/>
</dbReference>
<dbReference type="Pfam" id="PF02518">
    <property type="entry name" value="HATPase_c"/>
    <property type="match status" value="1"/>
</dbReference>
<dbReference type="KEGG" id="acan:ACA1_291760"/>
<gene>
    <name evidence="8" type="ORF">ACA1_291760</name>
</gene>
<dbReference type="OrthoDB" id="18419at2759"/>
<dbReference type="SUPFAM" id="SSF55874">
    <property type="entry name" value="ATPase domain of HSP90 chaperone/DNA topoisomerase II/histidine kinase"/>
    <property type="match status" value="1"/>
</dbReference>
<dbReference type="InterPro" id="IPR003594">
    <property type="entry name" value="HATPase_dom"/>
</dbReference>
<dbReference type="PROSITE" id="PS50110">
    <property type="entry name" value="RESPONSE_REGULATORY"/>
    <property type="match status" value="1"/>
</dbReference>
<evidence type="ECO:0000313" key="8">
    <source>
        <dbReference type="EMBL" id="ELR25367.1"/>
    </source>
</evidence>
<dbReference type="CDD" id="cd17546">
    <property type="entry name" value="REC_hyHK_CKI1_RcsC-like"/>
    <property type="match status" value="1"/>
</dbReference>
<dbReference type="CDD" id="cd16922">
    <property type="entry name" value="HATPase_EvgS-ArcB-TorS-like"/>
    <property type="match status" value="1"/>
</dbReference>
<evidence type="ECO:0000259" key="6">
    <source>
        <dbReference type="PROSITE" id="PS50109"/>
    </source>
</evidence>
<name>L8HJH9_ACACF</name>
<dbReference type="GeneID" id="14926418"/>
<keyword evidence="9" id="KW-1185">Reference proteome</keyword>
<dbReference type="FunFam" id="3.30.565.10:FF:000010">
    <property type="entry name" value="Sensor histidine kinase RcsC"/>
    <property type="match status" value="1"/>
</dbReference>
<dbReference type="SMART" id="SM00387">
    <property type="entry name" value="HATPase_c"/>
    <property type="match status" value="1"/>
</dbReference>
<keyword evidence="8" id="KW-0808">Transferase</keyword>
<keyword evidence="5" id="KW-1133">Transmembrane helix</keyword>
<dbReference type="InterPro" id="IPR003661">
    <property type="entry name" value="HisK_dim/P_dom"/>
</dbReference>
<evidence type="ECO:0000313" key="9">
    <source>
        <dbReference type="Proteomes" id="UP000011083"/>
    </source>
</evidence>
<dbReference type="SUPFAM" id="SSF52172">
    <property type="entry name" value="CheY-like"/>
    <property type="match status" value="2"/>
</dbReference>
<feature type="domain" description="Histidine kinase" evidence="6">
    <location>
        <begin position="216"/>
        <end position="426"/>
    </location>
</feature>
<feature type="transmembrane region" description="Helical" evidence="5">
    <location>
        <begin position="32"/>
        <end position="55"/>
    </location>
</feature>
<dbReference type="Pfam" id="PF00072">
    <property type="entry name" value="Response_reg"/>
    <property type="match status" value="1"/>
</dbReference>
<evidence type="ECO:0000259" key="7">
    <source>
        <dbReference type="PROSITE" id="PS50110"/>
    </source>
</evidence>
<dbReference type="SUPFAM" id="SSF47384">
    <property type="entry name" value="Homodimeric domain of signal transducing histidine kinase"/>
    <property type="match status" value="1"/>
</dbReference>
<evidence type="ECO:0000256" key="1">
    <source>
        <dbReference type="ARBA" id="ARBA00022553"/>
    </source>
</evidence>
<feature type="region of interest" description="Disordered" evidence="4">
    <location>
        <begin position="703"/>
        <end position="730"/>
    </location>
</feature>
<dbReference type="CDD" id="cd00082">
    <property type="entry name" value="HisKA"/>
    <property type="match status" value="1"/>
</dbReference>
<dbReference type="Proteomes" id="UP000011083">
    <property type="component" value="Unassembled WGS sequence"/>
</dbReference>
<dbReference type="InterPro" id="IPR001789">
    <property type="entry name" value="Sig_transdc_resp-reg_receiver"/>
</dbReference>
<feature type="compositionally biased region" description="Basic and acidic residues" evidence="4">
    <location>
        <begin position="609"/>
        <end position="618"/>
    </location>
</feature>
<evidence type="ECO:0000256" key="2">
    <source>
        <dbReference type="ARBA" id="ARBA00023012"/>
    </source>
</evidence>
<accession>L8HJH9</accession>
<feature type="transmembrane region" description="Helical" evidence="5">
    <location>
        <begin position="61"/>
        <end position="83"/>
    </location>
</feature>
<dbReference type="InterPro" id="IPR011006">
    <property type="entry name" value="CheY-like_superfamily"/>
</dbReference>
<keyword evidence="5" id="KW-0812">Transmembrane</keyword>
<dbReference type="PROSITE" id="PS50109">
    <property type="entry name" value="HIS_KIN"/>
    <property type="match status" value="1"/>
</dbReference>
<feature type="compositionally biased region" description="Low complexity" evidence="4">
    <location>
        <begin position="572"/>
        <end position="589"/>
    </location>
</feature>
<keyword evidence="1 3" id="KW-0597">Phosphoprotein</keyword>